<dbReference type="RefSeq" id="YP_009016259.1">
    <property type="nucleotide sequence ID" value="NC_023722.1"/>
</dbReference>
<dbReference type="GeneID" id="18564189"/>
<proteinExistence type="predicted"/>
<reference evidence="1 2" key="1">
    <citation type="journal article" date="2011" name="Appl. Environ. Microbiol.">
        <title>Genomic and functional analyses of Rhodococcus equi phages ReqiPepy6, ReqiPoco6, ReqiPine5, and ReqiDocB7.</title>
        <authorList>
            <person name="Summer E.J."/>
            <person name="Liu M."/>
            <person name="Gill J.J."/>
            <person name="Grant M."/>
            <person name="Chan-Cortes T.N."/>
            <person name="Ferguson L."/>
            <person name="Janes C."/>
            <person name="Lange K."/>
            <person name="Bertoli M."/>
            <person name="Moore C."/>
            <person name="Orchard R.C."/>
            <person name="Cohen N."/>
            <person name="Young R."/>
        </authorList>
    </citation>
    <scope>NUCLEOTIDE SEQUENCE [LARGE SCALE GENOMIC DNA]</scope>
</reference>
<evidence type="ECO:0000313" key="2">
    <source>
        <dbReference type="Proteomes" id="UP000001504"/>
    </source>
</evidence>
<sequence length="177" mass="19320">MTRTPGTVAIPDPETQALCRLTPEVHVMRAALGAPTNCYQCRLDFDVDSPGCANHSAKADQWAACIACGDLVTRAACAADNGRRTWFHVREATDTFVGAGGLSIECHHPAPTPAPYLTEEQAGFIEAITKTFTPAQRAQATELYLRLPAERRDGFLNRCRFVWTIVRAVMDETVGGR</sequence>
<accession>D4P853</accession>
<keyword evidence="2" id="KW-1185">Reference proteome</keyword>
<dbReference type="KEGG" id="vg:18564189"/>
<dbReference type="EMBL" id="GU580943">
    <property type="protein sequence ID" value="ADD81183.1"/>
    <property type="molecule type" value="Genomic_DNA"/>
</dbReference>
<protein>
    <submittedName>
        <fullName evidence="1">Gp78</fullName>
    </submittedName>
</protein>
<gene>
    <name evidence="1" type="ORF">ReqiPine5gene78</name>
</gene>
<name>D4P853_9CAUD</name>
<organism evidence="1 2">
    <name type="scientific">Rhodococcus phage ReqiPine5</name>
    <dbReference type="NCBI Taxonomy" id="691963"/>
    <lineage>
        <taxon>Viruses</taxon>
        <taxon>Duplodnaviria</taxon>
        <taxon>Heunggongvirae</taxon>
        <taxon>Uroviricota</taxon>
        <taxon>Caudoviricetes</taxon>
        <taxon>Caudoviricetes incertae sedis</taxon>
        <taxon>Reqipinevirus</taxon>
        <taxon>Reqipinevirus reqipine5</taxon>
    </lineage>
</organism>
<dbReference type="Proteomes" id="UP000001504">
    <property type="component" value="Segment"/>
</dbReference>
<evidence type="ECO:0000313" key="1">
    <source>
        <dbReference type="EMBL" id="ADD81183.1"/>
    </source>
</evidence>